<dbReference type="PANTHER" id="PTHR24006:SF722">
    <property type="entry name" value="UBIQUITIN CARBOXYL-TERMINAL HYDROLASE 48"/>
    <property type="match status" value="1"/>
</dbReference>
<sequence length="947" mass="101886">MTNDLRGLPHENSIAKASRAPSQSQVVAALQRVFALLSEGESLVVDPKDFVTAARVDALEQADATEFSALLLDWLQRELSAGGGAEFIPALFEGQSSTIVQCSQDPSHFSEKPESFMELRAGLSPVAVALEAKEATGRKSGPKTKPGAKKSNKKLPTIRLEQILEETAFPEEVLDGSNQWLCPRCDRKVDAKRTTRLSKLPPYLHVTVERYHFEAETAQRKRLAHPVSFPRRLELRLGGALASQRPEATSSETAMLPVAYECIGYLEHVSDSAHSGHYRATLLREEEEPYVSAVAGLVGDEVKEPALKRPKVDDPDAAAGAPQKRSWWRLDDESVTPVESVESEASGAGAPKAAEGTSSSSAAPPQASDPERIESATAYLVLYRRCDHDPGQLCQGRRVSGVPRTAPPLSSELQRCVDEHNTELRRQRKEFESNSLAVERFVGERRRAVMCLAEALRALHPSQGSSSDLNLVPSPWLERFLRGEDRTLQNILEGDASIQPPIYSSSLIQGRTGHALDPLAVWCGEVKLLPTAALEQVGGQFGGLDSSTFLRAEAAMNEEVATLVFKAFEHFRKEFHLKGVLQSNRFSVTDVRAVESSEQGFAVWISIRQLNQWKKVVGDTSSTASLRQLWRCFVQEVHEYRFGISPEGGAADAPEASDDEVAVEASGLEVPSDVKEATTPRVKPLTLLGGLLCRHQLLSRPRAAALVSRSQLEELLERLPRAVAKRCFHAPQGENWARRPIFSGRREAGEAMLLGRPPEALRPWSASGATPAASDLGDQKSNIRTDSVRADDVDGSKRKGSGGSKRSAAKPGASGFGGKEAPLGGAAAASQEESLALSKPMTGAQLAAAEVNGAGGMHRVIPTPGNLIGGLMGRGGATITAIRKNHPGVTIKVNQPQGNAMAEIIITGDPKMVPSAEVAVCEALMSSPSKGAPVMGGRGVPQAVQPR</sequence>
<dbReference type="InterPro" id="IPR004087">
    <property type="entry name" value="KH_dom"/>
</dbReference>
<dbReference type="SUPFAM" id="SSF54001">
    <property type="entry name" value="Cysteine proteinases"/>
    <property type="match status" value="1"/>
</dbReference>
<feature type="compositionally biased region" description="Low complexity" evidence="9">
    <location>
        <begin position="358"/>
        <end position="368"/>
    </location>
</feature>
<dbReference type="Proteomes" id="UP001642484">
    <property type="component" value="Unassembled WGS sequence"/>
</dbReference>
<comment type="similarity">
    <text evidence="2">Belongs to the peptidase C19 family.</text>
</comment>
<dbReference type="PROSITE" id="PS50235">
    <property type="entry name" value="USP_3"/>
    <property type="match status" value="1"/>
</dbReference>
<keyword evidence="8" id="KW-0694">RNA-binding</keyword>
<dbReference type="InterPro" id="IPR050164">
    <property type="entry name" value="Peptidase_C19"/>
</dbReference>
<feature type="region of interest" description="Disordered" evidence="9">
    <location>
        <begin position="306"/>
        <end position="371"/>
    </location>
</feature>
<dbReference type="InterPro" id="IPR004088">
    <property type="entry name" value="KH_dom_type_1"/>
</dbReference>
<proteinExistence type="inferred from homology"/>
<dbReference type="EC" id="3.4.19.12" evidence="3"/>
<evidence type="ECO:0000256" key="5">
    <source>
        <dbReference type="ARBA" id="ARBA00022786"/>
    </source>
</evidence>
<dbReference type="InterPro" id="IPR001394">
    <property type="entry name" value="Peptidase_C19_UCH"/>
</dbReference>
<evidence type="ECO:0000313" key="12">
    <source>
        <dbReference type="Proteomes" id="UP001642484"/>
    </source>
</evidence>
<dbReference type="InterPro" id="IPR028889">
    <property type="entry name" value="USP"/>
</dbReference>
<dbReference type="Gene3D" id="3.30.1370.10">
    <property type="entry name" value="K Homology domain, type 1"/>
    <property type="match status" value="1"/>
</dbReference>
<name>A0ABP0KPA0_9DINO</name>
<dbReference type="InterPro" id="IPR038765">
    <property type="entry name" value="Papain-like_cys_pep_sf"/>
</dbReference>
<dbReference type="PANTHER" id="PTHR24006">
    <property type="entry name" value="UBIQUITIN CARBOXYL-TERMINAL HYDROLASE"/>
    <property type="match status" value="1"/>
</dbReference>
<dbReference type="EMBL" id="CAXAMN010009446">
    <property type="protein sequence ID" value="CAK9028692.1"/>
    <property type="molecule type" value="Genomic_DNA"/>
</dbReference>
<evidence type="ECO:0000256" key="3">
    <source>
        <dbReference type="ARBA" id="ARBA00012759"/>
    </source>
</evidence>
<evidence type="ECO:0000256" key="6">
    <source>
        <dbReference type="ARBA" id="ARBA00022801"/>
    </source>
</evidence>
<feature type="compositionally biased region" description="Basic residues" evidence="9">
    <location>
        <begin position="140"/>
        <end position="153"/>
    </location>
</feature>
<dbReference type="PROSITE" id="PS50084">
    <property type="entry name" value="KH_TYPE_1"/>
    <property type="match status" value="1"/>
</dbReference>
<keyword evidence="7" id="KW-0788">Thiol protease</keyword>
<keyword evidence="4" id="KW-0645">Protease</keyword>
<dbReference type="Pfam" id="PF00013">
    <property type="entry name" value="KH_1"/>
    <property type="match status" value="1"/>
</dbReference>
<evidence type="ECO:0000256" key="8">
    <source>
        <dbReference type="PROSITE-ProRule" id="PRU00117"/>
    </source>
</evidence>
<evidence type="ECO:0000256" key="4">
    <source>
        <dbReference type="ARBA" id="ARBA00022670"/>
    </source>
</evidence>
<feature type="region of interest" description="Disordered" evidence="9">
    <location>
        <begin position="759"/>
        <end position="827"/>
    </location>
</feature>
<dbReference type="InterPro" id="IPR036612">
    <property type="entry name" value="KH_dom_type_1_sf"/>
</dbReference>
<evidence type="ECO:0000259" key="10">
    <source>
        <dbReference type="PROSITE" id="PS50235"/>
    </source>
</evidence>
<keyword evidence="12" id="KW-1185">Reference proteome</keyword>
<feature type="compositionally biased region" description="Basic and acidic residues" evidence="9">
    <location>
        <begin position="777"/>
        <end position="797"/>
    </location>
</feature>
<evidence type="ECO:0000256" key="7">
    <source>
        <dbReference type="ARBA" id="ARBA00022807"/>
    </source>
</evidence>
<feature type="compositionally biased region" description="Low complexity" evidence="9">
    <location>
        <begin position="335"/>
        <end position="346"/>
    </location>
</feature>
<keyword evidence="5" id="KW-0833">Ubl conjugation pathway</keyword>
<gene>
    <name evidence="11" type="ORF">CCMP2556_LOCUS17191</name>
</gene>
<evidence type="ECO:0000256" key="9">
    <source>
        <dbReference type="SAM" id="MobiDB-lite"/>
    </source>
</evidence>
<comment type="catalytic activity">
    <reaction evidence="1">
        <text>Thiol-dependent hydrolysis of ester, thioester, amide, peptide and isopeptide bonds formed by the C-terminal Gly of ubiquitin (a 76-residue protein attached to proteins as an intracellular targeting signal).</text>
        <dbReference type="EC" id="3.4.19.12"/>
    </reaction>
</comment>
<evidence type="ECO:0000313" key="11">
    <source>
        <dbReference type="EMBL" id="CAK9028692.1"/>
    </source>
</evidence>
<dbReference type="Pfam" id="PF00443">
    <property type="entry name" value="UCH"/>
    <property type="match status" value="1"/>
</dbReference>
<feature type="compositionally biased region" description="Low complexity" evidence="9">
    <location>
        <begin position="804"/>
        <end position="813"/>
    </location>
</feature>
<protein>
    <recommendedName>
        <fullName evidence="3">ubiquitinyl hydrolase 1</fullName>
        <ecNumber evidence="3">3.4.19.12</ecNumber>
    </recommendedName>
</protein>
<feature type="domain" description="USP" evidence="10">
    <location>
        <begin position="1"/>
        <end position="386"/>
    </location>
</feature>
<accession>A0ABP0KPA0</accession>
<organism evidence="11 12">
    <name type="scientific">Durusdinium trenchii</name>
    <dbReference type="NCBI Taxonomy" id="1381693"/>
    <lineage>
        <taxon>Eukaryota</taxon>
        <taxon>Sar</taxon>
        <taxon>Alveolata</taxon>
        <taxon>Dinophyceae</taxon>
        <taxon>Suessiales</taxon>
        <taxon>Symbiodiniaceae</taxon>
        <taxon>Durusdinium</taxon>
    </lineage>
</organism>
<dbReference type="SUPFAM" id="SSF54791">
    <property type="entry name" value="Eukaryotic type KH-domain (KH-domain type I)"/>
    <property type="match status" value="1"/>
</dbReference>
<evidence type="ECO:0000256" key="1">
    <source>
        <dbReference type="ARBA" id="ARBA00000707"/>
    </source>
</evidence>
<dbReference type="Gene3D" id="3.90.70.10">
    <property type="entry name" value="Cysteine proteinases"/>
    <property type="match status" value="1"/>
</dbReference>
<comment type="caution">
    <text evidence="11">The sequence shown here is derived from an EMBL/GenBank/DDBJ whole genome shotgun (WGS) entry which is preliminary data.</text>
</comment>
<keyword evidence="6" id="KW-0378">Hydrolase</keyword>
<reference evidence="11 12" key="1">
    <citation type="submission" date="2024-02" db="EMBL/GenBank/DDBJ databases">
        <authorList>
            <person name="Chen Y."/>
            <person name="Shah S."/>
            <person name="Dougan E. K."/>
            <person name="Thang M."/>
            <person name="Chan C."/>
        </authorList>
    </citation>
    <scope>NUCLEOTIDE SEQUENCE [LARGE SCALE GENOMIC DNA]</scope>
</reference>
<feature type="region of interest" description="Disordered" evidence="9">
    <location>
        <begin position="133"/>
        <end position="153"/>
    </location>
</feature>
<dbReference type="SMART" id="SM00322">
    <property type="entry name" value="KH"/>
    <property type="match status" value="1"/>
</dbReference>
<evidence type="ECO:0000256" key="2">
    <source>
        <dbReference type="ARBA" id="ARBA00009085"/>
    </source>
</evidence>